<evidence type="ECO:0000313" key="5">
    <source>
        <dbReference type="EMBL" id="SFF39992.1"/>
    </source>
</evidence>
<evidence type="ECO:0000259" key="4">
    <source>
        <dbReference type="PROSITE" id="PS51084"/>
    </source>
</evidence>
<feature type="short sequence motif" description="Histidine triad motif" evidence="2 3">
    <location>
        <begin position="97"/>
        <end position="101"/>
    </location>
</feature>
<dbReference type="EMBL" id="FOOC01000003">
    <property type="protein sequence ID" value="SFF39992.1"/>
    <property type="molecule type" value="Genomic_DNA"/>
</dbReference>
<dbReference type="PROSITE" id="PS51084">
    <property type="entry name" value="HIT_2"/>
    <property type="match status" value="1"/>
</dbReference>
<protein>
    <submittedName>
        <fullName evidence="5">Histidine triad (HIT) family protein</fullName>
    </submittedName>
</protein>
<dbReference type="PRINTS" id="PR00332">
    <property type="entry name" value="HISTRIAD"/>
</dbReference>
<dbReference type="RefSeq" id="WP_091532322.1">
    <property type="nucleotide sequence ID" value="NZ_FOOC01000003.1"/>
</dbReference>
<dbReference type="OrthoDB" id="9784774at2"/>
<dbReference type="PANTHER" id="PTHR23089">
    <property type="entry name" value="HISTIDINE TRIAD HIT PROTEIN"/>
    <property type="match status" value="1"/>
</dbReference>
<evidence type="ECO:0000313" key="6">
    <source>
        <dbReference type="Proteomes" id="UP000199771"/>
    </source>
</evidence>
<dbReference type="SUPFAM" id="SSF54197">
    <property type="entry name" value="HIT-like"/>
    <property type="match status" value="1"/>
</dbReference>
<dbReference type="Proteomes" id="UP000199771">
    <property type="component" value="Unassembled WGS sequence"/>
</dbReference>
<organism evidence="5 6">
    <name type="scientific">Fontimonas thermophila</name>
    <dbReference type="NCBI Taxonomy" id="1076937"/>
    <lineage>
        <taxon>Bacteria</taxon>
        <taxon>Pseudomonadati</taxon>
        <taxon>Pseudomonadota</taxon>
        <taxon>Gammaproteobacteria</taxon>
        <taxon>Nevskiales</taxon>
        <taxon>Nevskiaceae</taxon>
        <taxon>Fontimonas</taxon>
    </lineage>
</organism>
<dbReference type="InterPro" id="IPR001310">
    <property type="entry name" value="Histidine_triad_HIT"/>
</dbReference>
<dbReference type="AlphaFoldDB" id="A0A1I2ICD4"/>
<dbReference type="FunFam" id="3.30.428.10:FF:000005">
    <property type="entry name" value="Histidine triad nucleotide-binding protein 1"/>
    <property type="match status" value="1"/>
</dbReference>
<dbReference type="Gene3D" id="3.30.428.10">
    <property type="entry name" value="HIT-like"/>
    <property type="match status" value="1"/>
</dbReference>
<proteinExistence type="predicted"/>
<name>A0A1I2ICD4_9GAMM</name>
<sequence length="113" mass="12194">MAKTLFEKIIDREIPGTIVYEDAQCVAFRDINPAAPVHILLVPRKPIPRLDSASAEDQALLGHLMLTAPKIAAAQGYGDAFRIVINNGAGAGQSVFHLHLHILAGRPLKWPPG</sequence>
<dbReference type="GO" id="GO:0003824">
    <property type="term" value="F:catalytic activity"/>
    <property type="evidence" value="ECO:0007669"/>
    <property type="project" value="InterPro"/>
</dbReference>
<dbReference type="Pfam" id="PF01230">
    <property type="entry name" value="HIT"/>
    <property type="match status" value="1"/>
</dbReference>
<evidence type="ECO:0000256" key="1">
    <source>
        <dbReference type="PIRSR" id="PIRSR601310-1"/>
    </source>
</evidence>
<keyword evidence="6" id="KW-1185">Reference proteome</keyword>
<dbReference type="InterPro" id="IPR036265">
    <property type="entry name" value="HIT-like_sf"/>
</dbReference>
<feature type="domain" description="HIT" evidence="4">
    <location>
        <begin position="5"/>
        <end position="113"/>
    </location>
</feature>
<feature type="active site" description="Tele-AMP-histidine intermediate" evidence="1">
    <location>
        <position position="99"/>
    </location>
</feature>
<dbReference type="InterPro" id="IPR019808">
    <property type="entry name" value="Histidine_triad_CS"/>
</dbReference>
<gene>
    <name evidence="5" type="ORF">SAMN04488120_103221</name>
</gene>
<accession>A0A1I2ICD4</accession>
<evidence type="ECO:0000256" key="3">
    <source>
        <dbReference type="PROSITE-ProRule" id="PRU00464"/>
    </source>
</evidence>
<dbReference type="CDD" id="cd01276">
    <property type="entry name" value="PKCI_related"/>
    <property type="match status" value="1"/>
</dbReference>
<reference evidence="5 6" key="1">
    <citation type="submission" date="2016-10" db="EMBL/GenBank/DDBJ databases">
        <authorList>
            <person name="de Groot N.N."/>
        </authorList>
    </citation>
    <scope>NUCLEOTIDE SEQUENCE [LARGE SCALE GENOMIC DNA]</scope>
    <source>
        <strain evidence="5 6">DSM 23609</strain>
    </source>
</reference>
<evidence type="ECO:0000256" key="2">
    <source>
        <dbReference type="PIRSR" id="PIRSR601310-3"/>
    </source>
</evidence>
<dbReference type="STRING" id="1076937.SAMN04488120_103221"/>
<dbReference type="InterPro" id="IPR011146">
    <property type="entry name" value="HIT-like"/>
</dbReference>
<dbReference type="PROSITE" id="PS00892">
    <property type="entry name" value="HIT_1"/>
    <property type="match status" value="1"/>
</dbReference>